<feature type="compositionally biased region" description="Low complexity" evidence="12">
    <location>
        <begin position="601"/>
        <end position="617"/>
    </location>
</feature>
<keyword evidence="2" id="KW-0479">Metal-binding</keyword>
<keyword evidence="6" id="KW-0805">Transcription regulation</keyword>
<dbReference type="GO" id="GO:0000433">
    <property type="term" value="P:carbon catabolite repression of transcription from RNA polymerase II promoter by glucose"/>
    <property type="evidence" value="ECO:0007669"/>
    <property type="project" value="TreeGrafter"/>
</dbReference>
<dbReference type="OMA" id="HAYETHV"/>
<dbReference type="GO" id="GO:0005737">
    <property type="term" value="C:cytoplasm"/>
    <property type="evidence" value="ECO:0007669"/>
    <property type="project" value="TreeGrafter"/>
</dbReference>
<name>A8Q826_MALGO</name>
<feature type="compositionally biased region" description="Polar residues" evidence="12">
    <location>
        <begin position="581"/>
        <end position="590"/>
    </location>
</feature>
<dbReference type="InterPro" id="IPR051007">
    <property type="entry name" value="creA/MIG_C2H2-ZnF"/>
</dbReference>
<feature type="compositionally biased region" description="Low complexity" evidence="12">
    <location>
        <begin position="161"/>
        <end position="182"/>
    </location>
</feature>
<keyword evidence="8" id="KW-0804">Transcription</keyword>
<dbReference type="SUPFAM" id="SSF57667">
    <property type="entry name" value="beta-beta-alpha zinc fingers"/>
    <property type="match status" value="1"/>
</dbReference>
<proteinExistence type="inferred from homology"/>
<dbReference type="InParanoid" id="A8Q826"/>
<evidence type="ECO:0000256" key="4">
    <source>
        <dbReference type="ARBA" id="ARBA00022771"/>
    </source>
</evidence>
<dbReference type="PANTHER" id="PTHR47428">
    <property type="entry name" value="REGULATORY PROTEIN MIG1-RELATED"/>
    <property type="match status" value="1"/>
</dbReference>
<feature type="region of interest" description="Disordered" evidence="12">
    <location>
        <begin position="1"/>
        <end position="36"/>
    </location>
</feature>
<keyword evidence="7" id="KW-0238">DNA-binding</keyword>
<keyword evidence="5" id="KW-0862">Zinc</keyword>
<evidence type="ECO:0000256" key="7">
    <source>
        <dbReference type="ARBA" id="ARBA00023125"/>
    </source>
</evidence>
<evidence type="ECO:0000313" key="15">
    <source>
        <dbReference type="Proteomes" id="UP000008837"/>
    </source>
</evidence>
<evidence type="ECO:0000256" key="1">
    <source>
        <dbReference type="ARBA" id="ARBA00004123"/>
    </source>
</evidence>
<evidence type="ECO:0000256" key="12">
    <source>
        <dbReference type="SAM" id="MobiDB-lite"/>
    </source>
</evidence>
<feature type="compositionally biased region" description="Polar residues" evidence="12">
    <location>
        <begin position="508"/>
        <end position="527"/>
    </location>
</feature>
<dbReference type="GO" id="GO:0005634">
    <property type="term" value="C:nucleus"/>
    <property type="evidence" value="ECO:0007669"/>
    <property type="project" value="UniProtKB-SubCell"/>
</dbReference>
<comment type="similarity">
    <text evidence="10">Belongs to the creA/MIG C2H2-type zinc-finger protein family.</text>
</comment>
<feature type="region of interest" description="Disordered" evidence="12">
    <location>
        <begin position="547"/>
        <end position="627"/>
    </location>
</feature>
<keyword evidence="9" id="KW-0539">Nucleus</keyword>
<dbReference type="SMART" id="SM00355">
    <property type="entry name" value="ZnF_C2H2"/>
    <property type="match status" value="2"/>
</dbReference>
<reference evidence="14 15" key="1">
    <citation type="journal article" date="2007" name="Proc. Natl. Acad. Sci. U.S.A.">
        <title>Dandruff-associated Malassezia genomes reveal convergent and divergent virulence traits shared with plant and human fungal pathogens.</title>
        <authorList>
            <person name="Xu J."/>
            <person name="Saunders C.W."/>
            <person name="Hu P."/>
            <person name="Grant R.A."/>
            <person name="Boekhout T."/>
            <person name="Kuramae E.E."/>
            <person name="Kronstad J.W."/>
            <person name="Deangelis Y.M."/>
            <person name="Reeder N.L."/>
            <person name="Johnstone K.R."/>
            <person name="Leland M."/>
            <person name="Fieno A.M."/>
            <person name="Begley W.M."/>
            <person name="Sun Y."/>
            <person name="Lacey M.P."/>
            <person name="Chaudhary T."/>
            <person name="Keough T."/>
            <person name="Chu L."/>
            <person name="Sears R."/>
            <person name="Yuan B."/>
            <person name="Dawson T.L.Jr."/>
        </authorList>
    </citation>
    <scope>NUCLEOTIDE SEQUENCE [LARGE SCALE GENOMIC DNA]</scope>
    <source>
        <strain evidence="15">ATCC MYA-4612 / CBS 7966</strain>
    </source>
</reference>
<evidence type="ECO:0000259" key="13">
    <source>
        <dbReference type="PROSITE" id="PS50157"/>
    </source>
</evidence>
<organism evidence="14 15">
    <name type="scientific">Malassezia globosa (strain ATCC MYA-4612 / CBS 7966)</name>
    <name type="common">Dandruff-associated fungus</name>
    <dbReference type="NCBI Taxonomy" id="425265"/>
    <lineage>
        <taxon>Eukaryota</taxon>
        <taxon>Fungi</taxon>
        <taxon>Dikarya</taxon>
        <taxon>Basidiomycota</taxon>
        <taxon>Ustilaginomycotina</taxon>
        <taxon>Malasseziomycetes</taxon>
        <taxon>Malasseziales</taxon>
        <taxon>Malasseziaceae</taxon>
        <taxon>Malassezia</taxon>
    </lineage>
</organism>
<dbReference type="GO" id="GO:0008270">
    <property type="term" value="F:zinc ion binding"/>
    <property type="evidence" value="ECO:0007669"/>
    <property type="project" value="UniProtKB-KW"/>
</dbReference>
<dbReference type="STRING" id="425265.A8Q826"/>
<feature type="region of interest" description="Disordered" evidence="12">
    <location>
        <begin position="353"/>
        <end position="387"/>
    </location>
</feature>
<dbReference type="PROSITE" id="PS00028">
    <property type="entry name" value="ZINC_FINGER_C2H2_1"/>
    <property type="match status" value="2"/>
</dbReference>
<evidence type="ECO:0000256" key="10">
    <source>
        <dbReference type="ARBA" id="ARBA00038023"/>
    </source>
</evidence>
<feature type="region of interest" description="Disordered" evidence="12">
    <location>
        <begin position="94"/>
        <end position="182"/>
    </location>
</feature>
<evidence type="ECO:0000256" key="9">
    <source>
        <dbReference type="ARBA" id="ARBA00023242"/>
    </source>
</evidence>
<dbReference type="FunFam" id="3.30.160.60:FF:000089">
    <property type="entry name" value="DNA-binding protein creA"/>
    <property type="match status" value="1"/>
</dbReference>
<evidence type="ECO:0000256" key="3">
    <source>
        <dbReference type="ARBA" id="ARBA00022737"/>
    </source>
</evidence>
<dbReference type="InterPro" id="IPR036236">
    <property type="entry name" value="Znf_C2H2_sf"/>
</dbReference>
<keyword evidence="3" id="KW-0677">Repeat</keyword>
<dbReference type="GeneID" id="5853950"/>
<feature type="region of interest" description="Disordered" evidence="12">
    <location>
        <begin position="452"/>
        <end position="487"/>
    </location>
</feature>
<feature type="domain" description="C2H2-type" evidence="13">
    <location>
        <begin position="71"/>
        <end position="100"/>
    </location>
</feature>
<dbReference type="PANTHER" id="PTHR47428:SF2">
    <property type="entry name" value="ZINC FINGER PROTEIN RSV1"/>
    <property type="match status" value="1"/>
</dbReference>
<feature type="region of interest" description="Disordered" evidence="12">
    <location>
        <begin position="505"/>
        <end position="527"/>
    </location>
</feature>
<dbReference type="Gene3D" id="3.30.160.60">
    <property type="entry name" value="Classic Zinc Finger"/>
    <property type="match status" value="2"/>
</dbReference>
<comment type="caution">
    <text evidence="14">The sequence shown here is derived from an EMBL/GenBank/DDBJ whole genome shotgun (WGS) entry which is preliminary data.</text>
</comment>
<feature type="compositionally biased region" description="Low complexity" evidence="12">
    <location>
        <begin position="16"/>
        <end position="33"/>
    </location>
</feature>
<keyword evidence="4 11" id="KW-0863">Zinc-finger</keyword>
<comment type="subcellular location">
    <subcellularLocation>
        <location evidence="1">Nucleus</location>
    </subcellularLocation>
</comment>
<dbReference type="OrthoDB" id="654211at2759"/>
<evidence type="ECO:0000313" key="14">
    <source>
        <dbReference type="EMBL" id="EDP42430.1"/>
    </source>
</evidence>
<evidence type="ECO:0000256" key="6">
    <source>
        <dbReference type="ARBA" id="ARBA00023015"/>
    </source>
</evidence>
<feature type="compositionally biased region" description="Low complexity" evidence="12">
    <location>
        <begin position="567"/>
        <end position="579"/>
    </location>
</feature>
<accession>A8Q826</accession>
<dbReference type="GO" id="GO:0000978">
    <property type="term" value="F:RNA polymerase II cis-regulatory region sequence-specific DNA binding"/>
    <property type="evidence" value="ECO:0007669"/>
    <property type="project" value="TreeGrafter"/>
</dbReference>
<evidence type="ECO:0000256" key="8">
    <source>
        <dbReference type="ARBA" id="ARBA00023163"/>
    </source>
</evidence>
<sequence>MEEKELGENAPTKNDASTGTTAAVAPASSASLAVDKSQIPRPYKCPLCTRAFYRLEHQTRHIRTHTGEKPHACTHPGCDKRFSRSDELTRHLRIHSSDKRSAPGDAPSAVSSDDSRRGSQARRRTRGAPRGRGGASKVLRPHASAHDTHDTSWHSGHTNVPSSSSSSSSSSTSSSRTRPYASAYGAPSAKVTMASLPGNAAVGGGVSIATDPTLASALPPTVSAGGGDSEMSTLASLATGELNELHRQERESKVQHAMRAREHALPSSVKHDWAMLEDARYGISASEAPVPVAPHPYVYGPPPPPPPPMSYLDEHARHRHADYAYYHDRYRDQRYERDASHYYVPATTSSAYGPRRYASLPGSRDVSPGPALPSRNTWDDSMPPQHHELEPHHEEAMVPLRSHVRSNYGTPSGSPVLGPLRTMSIFTAPNSPLASRTSSPVLGRSSNARIPVDLPRVSSHGSLASLPTEGPSHTAGNGHHGSLRFRAHPYNDAGASAHVPRRSHLHYGTNSHYTPSLPPSTSGERSTTIADTHDDMVHEVKAPASPTSLHYHTHWPTPRSLRTRWDAPPSAAPGGAAASTYDGSSGSAQMRPTPPYFAHLPPSVATRSAPASAANSPPGSPRINSPLSLLHHQHQGSRAYSAYATIARQFTRCTRIYIWLNIWWCVIVALSSRPTSSYQGAWDQLVSLVCRAFMMMFIEPPSRITLPPLGHAVPASASSMATTPSASTQTPTSSAAAPSTSAAAAAAASATTGAVTRALD</sequence>
<dbReference type="PROSITE" id="PS50157">
    <property type="entry name" value="ZINC_FINGER_C2H2_2"/>
    <property type="match status" value="2"/>
</dbReference>
<dbReference type="VEuPathDB" id="FungiDB:MGL_3188"/>
<dbReference type="FunFam" id="3.30.160.60:FF:000690">
    <property type="entry name" value="Zinc finger protein 354C"/>
    <property type="match status" value="1"/>
</dbReference>
<evidence type="ECO:0000256" key="5">
    <source>
        <dbReference type="ARBA" id="ARBA00022833"/>
    </source>
</evidence>
<gene>
    <name evidence="14" type="ORF">MGL_3188</name>
</gene>
<feature type="domain" description="C2H2-type" evidence="13">
    <location>
        <begin position="43"/>
        <end position="70"/>
    </location>
</feature>
<dbReference type="KEGG" id="mgl:MGL_3188"/>
<dbReference type="Pfam" id="PF00096">
    <property type="entry name" value="zf-C2H2"/>
    <property type="match status" value="2"/>
</dbReference>
<protein>
    <recommendedName>
        <fullName evidence="13">C2H2-type domain-containing protein</fullName>
    </recommendedName>
</protein>
<dbReference type="AlphaFoldDB" id="A8Q826"/>
<keyword evidence="15" id="KW-1185">Reference proteome</keyword>
<dbReference type="EMBL" id="AAYY01000011">
    <property type="protein sequence ID" value="EDP42430.1"/>
    <property type="molecule type" value="Genomic_DNA"/>
</dbReference>
<evidence type="ECO:0000256" key="11">
    <source>
        <dbReference type="PROSITE-ProRule" id="PRU00042"/>
    </source>
</evidence>
<feature type="compositionally biased region" description="Basic residues" evidence="12">
    <location>
        <begin position="119"/>
        <end position="129"/>
    </location>
</feature>
<evidence type="ECO:0000256" key="2">
    <source>
        <dbReference type="ARBA" id="ARBA00022723"/>
    </source>
</evidence>
<dbReference type="InterPro" id="IPR013087">
    <property type="entry name" value="Znf_C2H2_type"/>
</dbReference>
<dbReference type="Proteomes" id="UP000008837">
    <property type="component" value="Unassembled WGS sequence"/>
</dbReference>
<dbReference type="RefSeq" id="XP_001729644.1">
    <property type="nucleotide sequence ID" value="XM_001729592.1"/>
</dbReference>